<dbReference type="RefSeq" id="WP_189152302.1">
    <property type="nucleotide sequence ID" value="NZ_BAABER010000056.1"/>
</dbReference>
<reference evidence="3" key="2">
    <citation type="submission" date="2020-09" db="EMBL/GenBank/DDBJ databases">
        <authorList>
            <person name="Sun Q."/>
            <person name="Zhou Y."/>
        </authorList>
    </citation>
    <scope>NUCLEOTIDE SEQUENCE</scope>
    <source>
        <strain evidence="3">CGMCC 4.7272</strain>
    </source>
</reference>
<dbReference type="SUPFAM" id="SSF48239">
    <property type="entry name" value="Terpenoid cyclases/Protein prenyltransferases"/>
    <property type="match status" value="1"/>
</dbReference>
<evidence type="ECO:0000259" key="2">
    <source>
        <dbReference type="Pfam" id="PF13243"/>
    </source>
</evidence>
<gene>
    <name evidence="3" type="ORF">GCM10012282_80080</name>
</gene>
<evidence type="ECO:0000256" key="1">
    <source>
        <dbReference type="ARBA" id="ARBA00022723"/>
    </source>
</evidence>
<name>A0A917PCR7_9ACTN</name>
<dbReference type="InterPro" id="IPR050148">
    <property type="entry name" value="Terpene_synthase-like"/>
</dbReference>
<dbReference type="GO" id="GO:0000287">
    <property type="term" value="F:magnesium ion binding"/>
    <property type="evidence" value="ECO:0007669"/>
    <property type="project" value="TreeGrafter"/>
</dbReference>
<dbReference type="Proteomes" id="UP000625682">
    <property type="component" value="Unassembled WGS sequence"/>
</dbReference>
<keyword evidence="4" id="KW-1185">Reference proteome</keyword>
<dbReference type="Gene3D" id="1.50.10.20">
    <property type="match status" value="1"/>
</dbReference>
<dbReference type="AlphaFoldDB" id="A0A917PCR7"/>
<evidence type="ECO:0000313" key="4">
    <source>
        <dbReference type="Proteomes" id="UP000625682"/>
    </source>
</evidence>
<dbReference type="Gene3D" id="1.50.10.160">
    <property type="match status" value="1"/>
</dbReference>
<sequence length="512" mass="55086">MTATPAQTHTQPAPPHGDIEALVEQLVADVLADPTGGLEPSVYETARLVTLVPWLDGHQERIRFLLSRQREDGSWGGPDGYSLVPTLSATEALLAACGQVQLPIPLRQEARQAADRGLDAAGRLLAESDRTGVPNTVVAMMIVPALISDINARQERRLPLPNGMDNIRLDELRWDGWRNPLAGHYLEIVGPVAVKADHLQPVDGVIGCSAAATAAWLGAEEPGPAYAPSVEFLRRAQARQGGPVPAMTSVAYYERAWILGNLATAGVALDLLSPLAAELPSDTARTGAPTAPGFAYEAETSAIILAAFAQLGPAQEPAYLWQYDAGTHFRSTIPEFTPSTSTNAHVMGALGSYLGVGPGDAERYADAMERIALWLRDQQQEDGTWIDKWHASPYFSTMRCAVALHEHAGAAHRATVDRAVGWILDSQCDDGSFGRWGGTVEETAYAVQTLLRTTAPGDSRAEGAAQRGYAFLLEHLKDTDHPARWIGKELYAPVHMVRGAVIGALQLARSRW</sequence>
<accession>A0A917PCR7</accession>
<proteinExistence type="predicted"/>
<dbReference type="PANTHER" id="PTHR31739">
    <property type="entry name" value="ENT-COPALYL DIPHOSPHATE SYNTHASE, CHLOROPLASTIC"/>
    <property type="match status" value="1"/>
</dbReference>
<dbReference type="GO" id="GO:0016102">
    <property type="term" value="P:diterpenoid biosynthetic process"/>
    <property type="evidence" value="ECO:0007669"/>
    <property type="project" value="TreeGrafter"/>
</dbReference>
<protein>
    <recommendedName>
        <fullName evidence="2">Squalene cyclase C-terminal domain-containing protein</fullName>
    </recommendedName>
</protein>
<organism evidence="3 4">
    <name type="scientific">Streptomyces lacrimifluminis</name>
    <dbReference type="NCBI Taxonomy" id="1500077"/>
    <lineage>
        <taxon>Bacteria</taxon>
        <taxon>Bacillati</taxon>
        <taxon>Actinomycetota</taxon>
        <taxon>Actinomycetes</taxon>
        <taxon>Kitasatosporales</taxon>
        <taxon>Streptomycetaceae</taxon>
        <taxon>Streptomyces</taxon>
    </lineage>
</organism>
<dbReference type="GO" id="GO:0010333">
    <property type="term" value="F:terpene synthase activity"/>
    <property type="evidence" value="ECO:0007669"/>
    <property type="project" value="InterPro"/>
</dbReference>
<dbReference type="PANTHER" id="PTHR31739:SF25">
    <property type="entry name" value="(E,E)-GERANYLLINALOOL SYNTHASE"/>
    <property type="match status" value="1"/>
</dbReference>
<keyword evidence="1" id="KW-0479">Metal-binding</keyword>
<dbReference type="InterPro" id="IPR008930">
    <property type="entry name" value="Terpenoid_cyclase/PrenylTrfase"/>
</dbReference>
<dbReference type="EMBL" id="BMMU01000066">
    <property type="protein sequence ID" value="GGJ71221.1"/>
    <property type="molecule type" value="Genomic_DNA"/>
</dbReference>
<dbReference type="InterPro" id="IPR032696">
    <property type="entry name" value="SQ_cyclase_C"/>
</dbReference>
<dbReference type="Pfam" id="PF13243">
    <property type="entry name" value="SQHop_cyclase_C"/>
    <property type="match status" value="1"/>
</dbReference>
<evidence type="ECO:0000313" key="3">
    <source>
        <dbReference type="EMBL" id="GGJ71221.1"/>
    </source>
</evidence>
<comment type="caution">
    <text evidence="3">The sequence shown here is derived from an EMBL/GenBank/DDBJ whole genome shotgun (WGS) entry which is preliminary data.</text>
</comment>
<reference evidence="3" key="1">
    <citation type="journal article" date="2014" name="Int. J. Syst. Evol. Microbiol.">
        <title>Complete genome sequence of Corynebacterium casei LMG S-19264T (=DSM 44701T), isolated from a smear-ripened cheese.</title>
        <authorList>
            <consortium name="US DOE Joint Genome Institute (JGI-PGF)"/>
            <person name="Walter F."/>
            <person name="Albersmeier A."/>
            <person name="Kalinowski J."/>
            <person name="Ruckert C."/>
        </authorList>
    </citation>
    <scope>NUCLEOTIDE SEQUENCE</scope>
    <source>
        <strain evidence="3">CGMCC 4.7272</strain>
    </source>
</reference>
<feature type="domain" description="Squalene cyclase C-terminal" evidence="2">
    <location>
        <begin position="344"/>
        <end position="447"/>
    </location>
</feature>